<dbReference type="EMBL" id="JAJSOF020000001">
    <property type="protein sequence ID" value="KAJ4451381.1"/>
    <property type="molecule type" value="Genomic_DNA"/>
</dbReference>
<name>A0ABQ8TZV9_PERAM</name>
<evidence type="ECO:0000313" key="3">
    <source>
        <dbReference type="EMBL" id="KAJ4451381.1"/>
    </source>
</evidence>
<feature type="region of interest" description="Disordered" evidence="1">
    <location>
        <begin position="1"/>
        <end position="36"/>
    </location>
</feature>
<feature type="domain" description="PiggyBac transposable element-derived protein" evidence="2">
    <location>
        <begin position="49"/>
        <end position="112"/>
    </location>
</feature>
<protein>
    <recommendedName>
        <fullName evidence="2">PiggyBac transposable element-derived protein domain-containing protein</fullName>
    </recommendedName>
</protein>
<dbReference type="InterPro" id="IPR029526">
    <property type="entry name" value="PGBD"/>
</dbReference>
<feature type="compositionally biased region" description="Acidic residues" evidence="1">
    <location>
        <begin position="27"/>
        <end position="36"/>
    </location>
</feature>
<dbReference type="Pfam" id="PF13843">
    <property type="entry name" value="DDE_Tnp_1_7"/>
    <property type="match status" value="1"/>
</dbReference>
<gene>
    <name evidence="3" type="ORF">ANN_02843</name>
</gene>
<comment type="caution">
    <text evidence="3">The sequence shown here is derived from an EMBL/GenBank/DDBJ whole genome shotgun (WGS) entry which is preliminary data.</text>
</comment>
<sequence>MKVKAVMRVTVGDKNDPDCNSEHDTDSEQDYDSDGVDEDVIQPNGDSLNFYADNYFTSMELVSALKERKLTYVGTMRKNKKDIPQEFQADRKRKVGSTEYGFQNDRTLISPVSKKGKSVI</sequence>
<dbReference type="Proteomes" id="UP001148838">
    <property type="component" value="Unassembled WGS sequence"/>
</dbReference>
<proteinExistence type="predicted"/>
<feature type="compositionally biased region" description="Basic and acidic residues" evidence="1">
    <location>
        <begin position="11"/>
        <end position="26"/>
    </location>
</feature>
<organism evidence="3 4">
    <name type="scientific">Periplaneta americana</name>
    <name type="common">American cockroach</name>
    <name type="synonym">Blatta americana</name>
    <dbReference type="NCBI Taxonomy" id="6978"/>
    <lineage>
        <taxon>Eukaryota</taxon>
        <taxon>Metazoa</taxon>
        <taxon>Ecdysozoa</taxon>
        <taxon>Arthropoda</taxon>
        <taxon>Hexapoda</taxon>
        <taxon>Insecta</taxon>
        <taxon>Pterygota</taxon>
        <taxon>Neoptera</taxon>
        <taxon>Polyneoptera</taxon>
        <taxon>Dictyoptera</taxon>
        <taxon>Blattodea</taxon>
        <taxon>Blattoidea</taxon>
        <taxon>Blattidae</taxon>
        <taxon>Blattinae</taxon>
        <taxon>Periplaneta</taxon>
    </lineage>
</organism>
<keyword evidence="4" id="KW-1185">Reference proteome</keyword>
<reference evidence="3 4" key="1">
    <citation type="journal article" date="2022" name="Allergy">
        <title>Genome assembly and annotation of Periplaneta americana reveal a comprehensive cockroach allergen profile.</title>
        <authorList>
            <person name="Wang L."/>
            <person name="Xiong Q."/>
            <person name="Saelim N."/>
            <person name="Wang L."/>
            <person name="Nong W."/>
            <person name="Wan A.T."/>
            <person name="Shi M."/>
            <person name="Liu X."/>
            <person name="Cao Q."/>
            <person name="Hui J.H.L."/>
            <person name="Sookrung N."/>
            <person name="Leung T.F."/>
            <person name="Tungtrongchitr A."/>
            <person name="Tsui S.K.W."/>
        </authorList>
    </citation>
    <scope>NUCLEOTIDE SEQUENCE [LARGE SCALE GENOMIC DNA]</scope>
    <source>
        <strain evidence="3">PWHHKU_190912</strain>
    </source>
</reference>
<evidence type="ECO:0000259" key="2">
    <source>
        <dbReference type="Pfam" id="PF13843"/>
    </source>
</evidence>
<accession>A0ABQ8TZV9</accession>
<evidence type="ECO:0000256" key="1">
    <source>
        <dbReference type="SAM" id="MobiDB-lite"/>
    </source>
</evidence>
<evidence type="ECO:0000313" key="4">
    <source>
        <dbReference type="Proteomes" id="UP001148838"/>
    </source>
</evidence>